<evidence type="ECO:0000313" key="1">
    <source>
        <dbReference type="EMBL" id="KAA8571492.1"/>
    </source>
</evidence>
<dbReference type="PANTHER" id="PTHR43885:SF1">
    <property type="entry name" value="SUPERFAMILY HYDROLASE, PUTATIVE (AFU_ORTHOLOGUE AFUA_4G13290)-RELATED"/>
    <property type="match status" value="1"/>
</dbReference>
<gene>
    <name evidence="1" type="ORF">EYC84_001492</name>
</gene>
<dbReference type="InterPro" id="IPR023214">
    <property type="entry name" value="HAD_sf"/>
</dbReference>
<dbReference type="AlphaFoldDB" id="A0A5M9JUP9"/>
<dbReference type="VEuPathDB" id="FungiDB:MFRU_026g01010"/>
<organism evidence="1 2">
    <name type="scientific">Monilinia fructicola</name>
    <name type="common">Brown rot fungus</name>
    <name type="synonym">Ciboria fructicola</name>
    <dbReference type="NCBI Taxonomy" id="38448"/>
    <lineage>
        <taxon>Eukaryota</taxon>
        <taxon>Fungi</taxon>
        <taxon>Dikarya</taxon>
        <taxon>Ascomycota</taxon>
        <taxon>Pezizomycotina</taxon>
        <taxon>Leotiomycetes</taxon>
        <taxon>Helotiales</taxon>
        <taxon>Sclerotiniaceae</taxon>
        <taxon>Monilinia</taxon>
    </lineage>
</organism>
<reference evidence="1 2" key="1">
    <citation type="submission" date="2019-06" db="EMBL/GenBank/DDBJ databases">
        <title>Genome Sequence of the Brown Rot Fungal Pathogen Monilinia fructicola.</title>
        <authorList>
            <person name="De Miccolis Angelini R.M."/>
            <person name="Landi L."/>
            <person name="Abate D."/>
            <person name="Pollastro S."/>
            <person name="Romanazzi G."/>
            <person name="Faretra F."/>
        </authorList>
    </citation>
    <scope>NUCLEOTIDE SEQUENCE [LARGE SCALE GENOMIC DNA]</scope>
    <source>
        <strain evidence="1 2">Mfrc123</strain>
    </source>
</reference>
<evidence type="ECO:0000313" key="2">
    <source>
        <dbReference type="Proteomes" id="UP000322873"/>
    </source>
</evidence>
<dbReference type="Gene3D" id="1.10.260.80">
    <property type="match status" value="1"/>
</dbReference>
<dbReference type="EMBL" id="VICG01000005">
    <property type="protein sequence ID" value="KAA8571492.1"/>
    <property type="molecule type" value="Genomic_DNA"/>
</dbReference>
<keyword evidence="2" id="KW-1185">Reference proteome</keyword>
<dbReference type="Proteomes" id="UP000322873">
    <property type="component" value="Unassembled WGS sequence"/>
</dbReference>
<dbReference type="NCBIfam" id="TIGR01549">
    <property type="entry name" value="HAD-SF-IA-v1"/>
    <property type="match status" value="1"/>
</dbReference>
<dbReference type="Pfam" id="PF13419">
    <property type="entry name" value="HAD_2"/>
    <property type="match status" value="1"/>
</dbReference>
<dbReference type="InterPro" id="IPR036412">
    <property type="entry name" value="HAD-like_sf"/>
</dbReference>
<dbReference type="SUPFAM" id="SSF56784">
    <property type="entry name" value="HAD-like"/>
    <property type="match status" value="1"/>
</dbReference>
<dbReference type="GO" id="GO:0016791">
    <property type="term" value="F:phosphatase activity"/>
    <property type="evidence" value="ECO:0007669"/>
    <property type="project" value="UniProtKB-ARBA"/>
</dbReference>
<sequence length="276" mass="30372">MWVGFSCRTTKVRREDEEKEGRGNEGLALFGFKGRVIGVVVGLIWAREVFGRIVVLSGTGALTSCLTSSGGRVGLCTHDLLGSKTLLEPQTYMFGQMRNALGIDKTIDILEHIYSLPSSEQEAAHEKIRAIEREAMLTQIPQPGLQTLFAYLTTQTPSLPLAILTRNHSPPVQHLLRAHLPTTPFSPILTRDFHPPKPHPAGILHIAQQWNVDPRDTIMVGDSIDDMKAGYLAGAATVLLGNSVNRELWDHEYTDLVVHRLDELVGILAKGFVGRG</sequence>
<name>A0A5M9JUP9_MONFR</name>
<protein>
    <recommendedName>
        <fullName evidence="3">HAD-like protein</fullName>
    </recommendedName>
</protein>
<dbReference type="InterPro" id="IPR041492">
    <property type="entry name" value="HAD_2"/>
</dbReference>
<dbReference type="CDD" id="cd01427">
    <property type="entry name" value="HAD_like"/>
    <property type="match status" value="1"/>
</dbReference>
<proteinExistence type="predicted"/>
<comment type="caution">
    <text evidence="1">The sequence shown here is derived from an EMBL/GenBank/DDBJ whole genome shotgun (WGS) entry which is preliminary data.</text>
</comment>
<dbReference type="Gene3D" id="3.40.50.1000">
    <property type="entry name" value="HAD superfamily/HAD-like"/>
    <property type="match status" value="1"/>
</dbReference>
<evidence type="ECO:0008006" key="3">
    <source>
        <dbReference type="Google" id="ProtNLM"/>
    </source>
</evidence>
<dbReference type="PANTHER" id="PTHR43885">
    <property type="entry name" value="HALOACID DEHALOGENASE-LIKE HYDROLASE"/>
    <property type="match status" value="1"/>
</dbReference>
<accession>A0A5M9JUP9</accession>
<dbReference type="InterPro" id="IPR006439">
    <property type="entry name" value="HAD-SF_hydro_IA"/>
</dbReference>